<name>A0AAQ3U6N8_PASNO</name>
<proteinExistence type="predicted"/>
<dbReference type="Proteomes" id="UP001341281">
    <property type="component" value="Chromosome 07"/>
</dbReference>
<gene>
    <name evidence="2" type="ORF">U9M48_032737</name>
</gene>
<dbReference type="EMBL" id="CP144751">
    <property type="protein sequence ID" value="WVZ85879.1"/>
    <property type="molecule type" value="Genomic_DNA"/>
</dbReference>
<reference evidence="2 3" key="1">
    <citation type="submission" date="2024-02" db="EMBL/GenBank/DDBJ databases">
        <title>High-quality chromosome-scale genome assembly of Pensacola bahiagrass (Paspalum notatum Flugge var. saurae).</title>
        <authorList>
            <person name="Vega J.M."/>
            <person name="Podio M."/>
            <person name="Orjuela J."/>
            <person name="Siena L.A."/>
            <person name="Pessino S.C."/>
            <person name="Combes M.C."/>
            <person name="Mariac C."/>
            <person name="Albertini E."/>
            <person name="Pupilli F."/>
            <person name="Ortiz J.P.A."/>
            <person name="Leblanc O."/>
        </authorList>
    </citation>
    <scope>NUCLEOTIDE SEQUENCE [LARGE SCALE GENOMIC DNA]</scope>
    <source>
        <strain evidence="2">R1</strain>
        <tissue evidence="2">Leaf</tissue>
    </source>
</reference>
<evidence type="ECO:0000256" key="1">
    <source>
        <dbReference type="SAM" id="MobiDB-lite"/>
    </source>
</evidence>
<evidence type="ECO:0000313" key="3">
    <source>
        <dbReference type="Proteomes" id="UP001341281"/>
    </source>
</evidence>
<evidence type="ECO:0000313" key="2">
    <source>
        <dbReference type="EMBL" id="WVZ85879.1"/>
    </source>
</evidence>
<dbReference type="AlphaFoldDB" id="A0AAQ3U6N8"/>
<dbReference type="PANTHER" id="PTHR33735">
    <property type="entry name" value="EXPRESSED PROTEIN"/>
    <property type="match status" value="1"/>
</dbReference>
<protein>
    <submittedName>
        <fullName evidence="2">Uncharacterized protein</fullName>
    </submittedName>
</protein>
<keyword evidence="3" id="KW-1185">Reference proteome</keyword>
<organism evidence="2 3">
    <name type="scientific">Paspalum notatum var. saurae</name>
    <dbReference type="NCBI Taxonomy" id="547442"/>
    <lineage>
        <taxon>Eukaryota</taxon>
        <taxon>Viridiplantae</taxon>
        <taxon>Streptophyta</taxon>
        <taxon>Embryophyta</taxon>
        <taxon>Tracheophyta</taxon>
        <taxon>Spermatophyta</taxon>
        <taxon>Magnoliopsida</taxon>
        <taxon>Liliopsida</taxon>
        <taxon>Poales</taxon>
        <taxon>Poaceae</taxon>
        <taxon>PACMAD clade</taxon>
        <taxon>Panicoideae</taxon>
        <taxon>Andropogonodae</taxon>
        <taxon>Paspaleae</taxon>
        <taxon>Paspalinae</taxon>
        <taxon>Paspalum</taxon>
    </lineage>
</organism>
<sequence>MASLSSPVISRACLAPHNSAAFHRRGGNPSAAGISESSLPHRRRTPDGLALSSWGMNNAFFPIKGTSTRRVPAAVGPALADLVPSAGDFISNLPFPQWVTWLLGAFVLAVPTYRSFRQIQERAEATAEAAIEVIDHVAEAVEKVAEDVAEAFPENERIKDATTKIKKIADHVEEDVDKAEAFLDKVDEIEAQIDALVDNVEKRKPQRSS</sequence>
<feature type="region of interest" description="Disordered" evidence="1">
    <location>
        <begin position="24"/>
        <end position="45"/>
    </location>
</feature>
<accession>A0AAQ3U6N8</accession>
<dbReference type="PANTHER" id="PTHR33735:SF9">
    <property type="entry name" value="OS04G0450600 PROTEIN"/>
    <property type="match status" value="1"/>
</dbReference>